<dbReference type="Proteomes" id="UP000717696">
    <property type="component" value="Unassembled WGS sequence"/>
</dbReference>
<dbReference type="Pfam" id="PF05730">
    <property type="entry name" value="CFEM"/>
    <property type="match status" value="1"/>
</dbReference>
<keyword evidence="8 16" id="KW-0732">Signal</keyword>
<keyword evidence="5" id="KW-0964">Secreted</keyword>
<organism evidence="19 20">
    <name type="scientific">Dactylonectria estremocensis</name>
    <dbReference type="NCBI Taxonomy" id="1079267"/>
    <lineage>
        <taxon>Eukaryota</taxon>
        <taxon>Fungi</taxon>
        <taxon>Dikarya</taxon>
        <taxon>Ascomycota</taxon>
        <taxon>Pezizomycotina</taxon>
        <taxon>Sordariomycetes</taxon>
        <taxon>Hypocreomycetidae</taxon>
        <taxon>Hypocreales</taxon>
        <taxon>Nectriaceae</taxon>
        <taxon>Dactylonectria</taxon>
    </lineage>
</organism>
<dbReference type="AlphaFoldDB" id="A0A9P9DC58"/>
<keyword evidence="10 15" id="KW-0472">Membrane</keyword>
<dbReference type="InterPro" id="IPR049326">
    <property type="entry name" value="Rhodopsin_dom_fungi"/>
</dbReference>
<evidence type="ECO:0000256" key="14">
    <source>
        <dbReference type="SAM" id="MobiDB-lite"/>
    </source>
</evidence>
<reference evidence="19" key="1">
    <citation type="journal article" date="2021" name="Nat. Commun.">
        <title>Genetic determinants of endophytism in the Arabidopsis root mycobiome.</title>
        <authorList>
            <person name="Mesny F."/>
            <person name="Miyauchi S."/>
            <person name="Thiergart T."/>
            <person name="Pickel B."/>
            <person name="Atanasova L."/>
            <person name="Karlsson M."/>
            <person name="Huettel B."/>
            <person name="Barry K.W."/>
            <person name="Haridas S."/>
            <person name="Chen C."/>
            <person name="Bauer D."/>
            <person name="Andreopoulos W."/>
            <person name="Pangilinan J."/>
            <person name="LaButti K."/>
            <person name="Riley R."/>
            <person name="Lipzen A."/>
            <person name="Clum A."/>
            <person name="Drula E."/>
            <person name="Henrissat B."/>
            <person name="Kohler A."/>
            <person name="Grigoriev I.V."/>
            <person name="Martin F.M."/>
            <person name="Hacquard S."/>
        </authorList>
    </citation>
    <scope>NUCLEOTIDE SEQUENCE</scope>
    <source>
        <strain evidence="19">MPI-CAGE-AT-0021</strain>
    </source>
</reference>
<keyword evidence="6" id="KW-0336">GPI-anchor</keyword>
<comment type="caution">
    <text evidence="19">The sequence shown here is derived from an EMBL/GenBank/DDBJ whole genome shotgun (WGS) entry which is preliminary data.</text>
</comment>
<evidence type="ECO:0000259" key="17">
    <source>
        <dbReference type="Pfam" id="PF05730"/>
    </source>
</evidence>
<evidence type="ECO:0000259" key="18">
    <source>
        <dbReference type="Pfam" id="PF20684"/>
    </source>
</evidence>
<dbReference type="InterPro" id="IPR008427">
    <property type="entry name" value="Extracellular_membr_CFEM_dom"/>
</dbReference>
<dbReference type="Pfam" id="PF20684">
    <property type="entry name" value="Fung_rhodopsin"/>
    <property type="match status" value="1"/>
</dbReference>
<feature type="domain" description="CFEM" evidence="17">
    <location>
        <begin position="27"/>
        <end position="87"/>
    </location>
</feature>
<keyword evidence="9 15" id="KW-1133">Transmembrane helix</keyword>
<feature type="transmembrane region" description="Helical" evidence="15">
    <location>
        <begin position="332"/>
        <end position="354"/>
    </location>
</feature>
<dbReference type="InterPro" id="IPR052337">
    <property type="entry name" value="SAT4-like"/>
</dbReference>
<feature type="transmembrane region" description="Helical" evidence="15">
    <location>
        <begin position="135"/>
        <end position="154"/>
    </location>
</feature>
<evidence type="ECO:0000256" key="13">
    <source>
        <dbReference type="ARBA" id="ARBA00038359"/>
    </source>
</evidence>
<evidence type="ECO:0000256" key="16">
    <source>
        <dbReference type="SAM" id="SignalP"/>
    </source>
</evidence>
<comment type="similarity">
    <text evidence="13">Belongs to the SAT4 family.</text>
</comment>
<evidence type="ECO:0000256" key="11">
    <source>
        <dbReference type="ARBA" id="ARBA00023157"/>
    </source>
</evidence>
<dbReference type="PANTHER" id="PTHR33048:SF143">
    <property type="entry name" value="EXTRACELLULAR MEMBRANE PROTEIN CFEM DOMAIN-CONTAINING PROTEIN-RELATED"/>
    <property type="match status" value="1"/>
</dbReference>
<feature type="compositionally biased region" description="Polar residues" evidence="14">
    <location>
        <begin position="441"/>
        <end position="453"/>
    </location>
</feature>
<evidence type="ECO:0000256" key="15">
    <source>
        <dbReference type="SAM" id="Phobius"/>
    </source>
</evidence>
<feature type="compositionally biased region" description="Basic and acidic residues" evidence="14">
    <location>
        <begin position="422"/>
        <end position="437"/>
    </location>
</feature>
<evidence type="ECO:0000256" key="9">
    <source>
        <dbReference type="ARBA" id="ARBA00022989"/>
    </source>
</evidence>
<feature type="transmembrane region" description="Helical" evidence="15">
    <location>
        <begin position="97"/>
        <end position="115"/>
    </location>
</feature>
<feature type="chain" id="PRO_5040238525" description="Extracellular membrane protein CFEM domain-containing protein" evidence="16">
    <location>
        <begin position="20"/>
        <end position="453"/>
    </location>
</feature>
<evidence type="ECO:0000256" key="3">
    <source>
        <dbReference type="ARBA" id="ARBA00004613"/>
    </source>
</evidence>
<evidence type="ECO:0000256" key="10">
    <source>
        <dbReference type="ARBA" id="ARBA00023136"/>
    </source>
</evidence>
<comment type="similarity">
    <text evidence="4">Belongs to the RBT5 family.</text>
</comment>
<dbReference type="GO" id="GO:0098552">
    <property type="term" value="C:side of membrane"/>
    <property type="evidence" value="ECO:0007669"/>
    <property type="project" value="UniProtKB-KW"/>
</dbReference>
<evidence type="ECO:0000313" key="20">
    <source>
        <dbReference type="Proteomes" id="UP000717696"/>
    </source>
</evidence>
<feature type="transmembrane region" description="Helical" evidence="15">
    <location>
        <begin position="257"/>
        <end position="281"/>
    </location>
</feature>
<keyword evidence="20" id="KW-1185">Reference proteome</keyword>
<gene>
    <name evidence="19" type="ORF">B0J13DRAFT_514460</name>
</gene>
<evidence type="ECO:0000313" key="19">
    <source>
        <dbReference type="EMBL" id="KAH7116526.1"/>
    </source>
</evidence>
<evidence type="ECO:0008006" key="21">
    <source>
        <dbReference type="Google" id="ProtNLM"/>
    </source>
</evidence>
<evidence type="ECO:0000256" key="7">
    <source>
        <dbReference type="ARBA" id="ARBA00022692"/>
    </source>
</evidence>
<feature type="signal peptide" evidence="16">
    <location>
        <begin position="1"/>
        <end position="19"/>
    </location>
</feature>
<accession>A0A9P9DC58</accession>
<dbReference type="PANTHER" id="PTHR33048">
    <property type="entry name" value="PTH11-LIKE INTEGRAL MEMBRANE PROTEIN (AFU_ORTHOLOGUE AFUA_5G11245)"/>
    <property type="match status" value="1"/>
</dbReference>
<evidence type="ECO:0000256" key="6">
    <source>
        <dbReference type="ARBA" id="ARBA00022622"/>
    </source>
</evidence>
<feature type="transmembrane region" description="Helical" evidence="15">
    <location>
        <begin position="293"/>
        <end position="312"/>
    </location>
</feature>
<dbReference type="GO" id="GO:0005576">
    <property type="term" value="C:extracellular region"/>
    <property type="evidence" value="ECO:0007669"/>
    <property type="project" value="UniProtKB-SubCell"/>
</dbReference>
<feature type="domain" description="Rhodopsin" evidence="18">
    <location>
        <begin position="115"/>
        <end position="355"/>
    </location>
</feature>
<keyword evidence="6" id="KW-0325">Glycoprotein</keyword>
<evidence type="ECO:0000256" key="5">
    <source>
        <dbReference type="ARBA" id="ARBA00022525"/>
    </source>
</evidence>
<keyword evidence="12" id="KW-0449">Lipoprotein</keyword>
<keyword evidence="11" id="KW-1015">Disulfide bond</keyword>
<feature type="transmembrane region" description="Helical" evidence="15">
    <location>
        <begin position="210"/>
        <end position="237"/>
    </location>
</feature>
<feature type="transmembrane region" description="Helical" evidence="15">
    <location>
        <begin position="174"/>
        <end position="198"/>
    </location>
</feature>
<evidence type="ECO:0000256" key="8">
    <source>
        <dbReference type="ARBA" id="ARBA00022729"/>
    </source>
</evidence>
<name>A0A9P9DC58_9HYPO</name>
<proteinExistence type="inferred from homology"/>
<comment type="subcellular location">
    <subcellularLocation>
        <location evidence="2">Membrane</location>
        <topology evidence="2">Lipid-anchor</topology>
        <topology evidence="2">GPI-anchor</topology>
    </subcellularLocation>
    <subcellularLocation>
        <location evidence="1">Membrane</location>
        <topology evidence="1">Multi-pass membrane protein</topology>
    </subcellularLocation>
    <subcellularLocation>
        <location evidence="3">Secreted</location>
    </subcellularLocation>
</comment>
<dbReference type="EMBL" id="JAGMUU010000036">
    <property type="protein sequence ID" value="KAH7116526.1"/>
    <property type="molecule type" value="Genomic_DNA"/>
</dbReference>
<evidence type="ECO:0000256" key="12">
    <source>
        <dbReference type="ARBA" id="ARBA00023288"/>
    </source>
</evidence>
<evidence type="ECO:0000256" key="4">
    <source>
        <dbReference type="ARBA" id="ARBA00010031"/>
    </source>
</evidence>
<evidence type="ECO:0000256" key="2">
    <source>
        <dbReference type="ARBA" id="ARBA00004589"/>
    </source>
</evidence>
<protein>
    <recommendedName>
        <fullName evidence="21">Extracellular membrane protein CFEM domain-containing protein</fullName>
    </recommendedName>
</protein>
<keyword evidence="7 15" id="KW-0812">Transmembrane</keyword>
<dbReference type="OrthoDB" id="2496787at2759"/>
<evidence type="ECO:0000256" key="1">
    <source>
        <dbReference type="ARBA" id="ARBA00004141"/>
    </source>
</evidence>
<sequence>MRFGPLFLIWGSYCMSVTAKYTLSELLSNVPQCSRSCLSNGASDCDSQDVTCVCPGVSISPAVELCISQRCTIKESMITQNATHIACGIPVRDKSQLLVNVTIILGTFSGFFVLLRLGSKLFITNSSFGLDDTFIMLTLLCAIPSTAMNIHGAAKHGEGKDIWTLDFHDITQFGVYFYISHILYFAQVSLLKMSLLLFYLRIFQGLTRNLLWATVAFNATFGIIFVFLGVFECWPISYFWTGWDGEHQGSCLNTNAIGWANAGISVALDVWMLAIPLHRLWSLKMHWKKKTGVAAMFIVGTFITIVSIIRLQSLVHLGGSQNFTYDHTDVSIWSTVEIHVGIICASMPAVRILLVRLFPVLGGSFYDSSSYQSQGEIYGRMSRIIARNHARVELSSRGEPTPTPEHGGIELMRTFDVQYGDGDEKRLVGPRGFETKGRGGSTNSAQSASEVSL</sequence>
<feature type="region of interest" description="Disordered" evidence="14">
    <location>
        <begin position="421"/>
        <end position="453"/>
    </location>
</feature>